<comment type="caution">
    <text evidence="2">The sequence shown here is derived from an EMBL/GenBank/DDBJ whole genome shotgun (WGS) entry which is preliminary data.</text>
</comment>
<evidence type="ECO:0000313" key="3">
    <source>
        <dbReference type="Proteomes" id="UP001217417"/>
    </source>
</evidence>
<organism evidence="2 3">
    <name type="scientific">Lipomyces tetrasporus</name>
    <dbReference type="NCBI Taxonomy" id="54092"/>
    <lineage>
        <taxon>Eukaryota</taxon>
        <taxon>Fungi</taxon>
        <taxon>Dikarya</taxon>
        <taxon>Ascomycota</taxon>
        <taxon>Saccharomycotina</taxon>
        <taxon>Lipomycetes</taxon>
        <taxon>Lipomycetales</taxon>
        <taxon>Lipomycetaceae</taxon>
        <taxon>Lipomyces</taxon>
    </lineage>
</organism>
<feature type="region of interest" description="Disordered" evidence="1">
    <location>
        <begin position="85"/>
        <end position="108"/>
    </location>
</feature>
<dbReference type="AlphaFoldDB" id="A0AAD7VVT5"/>
<dbReference type="EMBL" id="JARPMG010000001">
    <property type="protein sequence ID" value="KAJ8103376.1"/>
    <property type="molecule type" value="Genomic_DNA"/>
</dbReference>
<name>A0AAD7VVT5_9ASCO</name>
<protein>
    <submittedName>
        <fullName evidence="2">Uncharacterized protein</fullName>
    </submittedName>
</protein>
<evidence type="ECO:0000313" key="2">
    <source>
        <dbReference type="EMBL" id="KAJ8103376.1"/>
    </source>
</evidence>
<sequence>MNITPIRNELVTITTIDQRRIDLGTENVRIYRVQGRIPAFGNFEAETIELPLGPDTDLVLGADWMGKVGLLDSIAKKLGIVTGTVAGAGSDDEDESGDDGEDYENRQDAINDITTCASVRVDRRWTPFQPRQQRFSPVNSPSSRQTEQEDLKVELASAINEVQDGTPRIPKEYADFGDVFAGTISADDFKLPPPTAEDLIMRLSYYQEKHHLIDRNFTSLNWSSLLPKNK</sequence>
<reference evidence="2" key="1">
    <citation type="submission" date="2023-03" db="EMBL/GenBank/DDBJ databases">
        <title>Near-Complete genome sequence of Lipomyces tetrasporous NRRL Y-64009, an oleaginous yeast capable of growing on lignocellulosic hydrolysates.</title>
        <authorList>
            <consortium name="Lawrence Berkeley National Laboratory"/>
            <person name="Jagtap S.S."/>
            <person name="Liu J.-J."/>
            <person name="Walukiewicz H.E."/>
            <person name="Pangilinan J."/>
            <person name="Lipzen A."/>
            <person name="Ahrendt S."/>
            <person name="Koriabine M."/>
            <person name="Cobaugh K."/>
            <person name="Salamov A."/>
            <person name="Yoshinaga Y."/>
            <person name="Ng V."/>
            <person name="Daum C."/>
            <person name="Grigoriev I.V."/>
            <person name="Slininger P.J."/>
            <person name="Dien B.S."/>
            <person name="Jin Y.-S."/>
            <person name="Rao C.V."/>
        </authorList>
    </citation>
    <scope>NUCLEOTIDE SEQUENCE</scope>
    <source>
        <strain evidence="2">NRRL Y-64009</strain>
    </source>
</reference>
<evidence type="ECO:0000256" key="1">
    <source>
        <dbReference type="SAM" id="MobiDB-lite"/>
    </source>
</evidence>
<accession>A0AAD7VVT5</accession>
<keyword evidence="3" id="KW-1185">Reference proteome</keyword>
<dbReference type="Proteomes" id="UP001217417">
    <property type="component" value="Unassembled WGS sequence"/>
</dbReference>
<gene>
    <name evidence="2" type="ORF">POJ06DRAFT_241718</name>
</gene>
<feature type="compositionally biased region" description="Acidic residues" evidence="1">
    <location>
        <begin position="90"/>
        <end position="102"/>
    </location>
</feature>
<proteinExistence type="predicted"/>
<dbReference type="RefSeq" id="XP_056046826.1">
    <property type="nucleotide sequence ID" value="XM_056186147.1"/>
</dbReference>
<dbReference type="GeneID" id="80881313"/>